<evidence type="ECO:0000313" key="2">
    <source>
        <dbReference type="EMBL" id="KAK8142382.1"/>
    </source>
</evidence>
<feature type="compositionally biased region" description="Polar residues" evidence="1">
    <location>
        <begin position="35"/>
        <end position="44"/>
    </location>
</feature>
<comment type="caution">
    <text evidence="2">The sequence shown here is derived from an EMBL/GenBank/DDBJ whole genome shotgun (WGS) entry which is preliminary data.</text>
</comment>
<accession>A0AAW0RJL7</accession>
<dbReference type="Proteomes" id="UP001397290">
    <property type="component" value="Unassembled WGS sequence"/>
</dbReference>
<dbReference type="AlphaFoldDB" id="A0AAW0RJL7"/>
<dbReference type="EMBL" id="JAAHCF010000687">
    <property type="protein sequence ID" value="KAK8142382.1"/>
    <property type="molecule type" value="Genomic_DNA"/>
</dbReference>
<feature type="non-terminal residue" evidence="2">
    <location>
        <position position="168"/>
    </location>
</feature>
<feature type="region of interest" description="Disordered" evidence="1">
    <location>
        <begin position="1"/>
        <end position="168"/>
    </location>
</feature>
<evidence type="ECO:0000256" key="1">
    <source>
        <dbReference type="SAM" id="MobiDB-lite"/>
    </source>
</evidence>
<feature type="compositionally biased region" description="Polar residues" evidence="1">
    <location>
        <begin position="109"/>
        <end position="129"/>
    </location>
</feature>
<organism evidence="2 3">
    <name type="scientific">Beauveria asiatica</name>
    <dbReference type="NCBI Taxonomy" id="1069075"/>
    <lineage>
        <taxon>Eukaryota</taxon>
        <taxon>Fungi</taxon>
        <taxon>Dikarya</taxon>
        <taxon>Ascomycota</taxon>
        <taxon>Pezizomycotina</taxon>
        <taxon>Sordariomycetes</taxon>
        <taxon>Hypocreomycetidae</taxon>
        <taxon>Hypocreales</taxon>
        <taxon>Cordycipitaceae</taxon>
        <taxon>Beauveria</taxon>
    </lineage>
</organism>
<proteinExistence type="predicted"/>
<sequence>MDSQVTSDQLNSHPSHDLPDEASPESDYQPLPAGASSQRGNTAEQDSEPYLLEEPLVPPNSPRDAAYTASDNEPVAGHSSSTDSSARLALHQIQNPVNPDSCYIPNRGSLPSANEPTAQTSGAIDSASASGLLGDVSSQFDGLVSPPPTYQPGEDSAYLLSGGDAGHI</sequence>
<keyword evidence="3" id="KW-1185">Reference proteome</keyword>
<name>A0AAW0RJL7_9HYPO</name>
<reference evidence="2 3" key="1">
    <citation type="submission" date="2020-02" db="EMBL/GenBank/DDBJ databases">
        <title>Comparative genomics of the hypocrealean fungal genus Beauvera.</title>
        <authorList>
            <person name="Showalter D.N."/>
            <person name="Bushley K.E."/>
            <person name="Rehner S.A."/>
        </authorList>
    </citation>
    <scope>NUCLEOTIDE SEQUENCE [LARGE SCALE GENOMIC DNA]</scope>
    <source>
        <strain evidence="2 3">ARSEF4384</strain>
    </source>
</reference>
<evidence type="ECO:0000313" key="3">
    <source>
        <dbReference type="Proteomes" id="UP001397290"/>
    </source>
</evidence>
<feature type="compositionally biased region" description="Polar residues" evidence="1">
    <location>
        <begin position="1"/>
        <end position="13"/>
    </location>
</feature>
<gene>
    <name evidence="2" type="ORF">G3M48_008835</name>
</gene>
<protein>
    <submittedName>
        <fullName evidence="2">Uncharacterized protein</fullName>
    </submittedName>
</protein>